<name>A0ABW7B580_9ACTN</name>
<dbReference type="PANTHER" id="PTHR37314">
    <property type="entry name" value="SLR0142 PROTEIN"/>
    <property type="match status" value="1"/>
</dbReference>
<evidence type="ECO:0000256" key="1">
    <source>
        <dbReference type="SAM" id="Phobius"/>
    </source>
</evidence>
<feature type="transmembrane region" description="Helical" evidence="1">
    <location>
        <begin position="185"/>
        <end position="202"/>
    </location>
</feature>
<feature type="transmembrane region" description="Helical" evidence="1">
    <location>
        <begin position="208"/>
        <end position="226"/>
    </location>
</feature>
<dbReference type="Pfam" id="PF06912">
    <property type="entry name" value="DUF1275"/>
    <property type="match status" value="1"/>
</dbReference>
<dbReference type="InterPro" id="IPR010699">
    <property type="entry name" value="DUF1275"/>
</dbReference>
<accession>A0ABW7B580</accession>
<keyword evidence="1" id="KW-0472">Membrane</keyword>
<dbReference type="RefSeq" id="WP_392818330.1">
    <property type="nucleotide sequence ID" value="NZ_JBICYV010000008.1"/>
</dbReference>
<dbReference type="PANTHER" id="PTHR37314:SF4">
    <property type="entry name" value="UPF0700 TRANSMEMBRANE PROTEIN YOAK"/>
    <property type="match status" value="1"/>
</dbReference>
<feature type="transmembrane region" description="Helical" evidence="1">
    <location>
        <begin position="20"/>
        <end position="41"/>
    </location>
</feature>
<sequence>MTTPTPPVEREPETHGLRLVAVLLGLTMVSGLIDAVSYLGLSRVFTANMTGNVVVLGFAAAGAPGFSVPHTATSLGCFLLGAATAGRAAPRLGVDSRRRVRLALTVEAGLVGVSAVVAFAWPDTNGTRYALIAVTAYALGLRNAAVRTLRVADLTTTVLTMTVTALAAEFRLADATGHRSARRSASVLAMAGGACLGGWLVLHHGPGIPLLLAALVSGVLALLTSGRE</sequence>
<comment type="caution">
    <text evidence="2">The sequence shown here is derived from an EMBL/GenBank/DDBJ whole genome shotgun (WGS) entry which is preliminary data.</text>
</comment>
<gene>
    <name evidence="2" type="ORF">ACGFZB_18085</name>
</gene>
<evidence type="ECO:0000313" key="2">
    <source>
        <dbReference type="EMBL" id="MFG3012330.1"/>
    </source>
</evidence>
<reference evidence="2 3" key="1">
    <citation type="submission" date="2024-10" db="EMBL/GenBank/DDBJ databases">
        <title>The Natural Products Discovery Center: Release of the First 8490 Sequenced Strains for Exploring Actinobacteria Biosynthetic Diversity.</title>
        <authorList>
            <person name="Kalkreuter E."/>
            <person name="Kautsar S.A."/>
            <person name="Yang D."/>
            <person name="Bader C.D."/>
            <person name="Teijaro C.N."/>
            <person name="Fluegel L."/>
            <person name="Davis C.M."/>
            <person name="Simpson J.R."/>
            <person name="Lauterbach L."/>
            <person name="Steele A.D."/>
            <person name="Gui C."/>
            <person name="Meng S."/>
            <person name="Li G."/>
            <person name="Viehrig K."/>
            <person name="Ye F."/>
            <person name="Su P."/>
            <person name="Kiefer A.F."/>
            <person name="Nichols A."/>
            <person name="Cepeda A.J."/>
            <person name="Yan W."/>
            <person name="Fan B."/>
            <person name="Jiang Y."/>
            <person name="Adhikari A."/>
            <person name="Zheng C.-J."/>
            <person name="Schuster L."/>
            <person name="Cowan T.M."/>
            <person name="Smanski M.J."/>
            <person name="Chevrette M.G."/>
            <person name="De Carvalho L.P.S."/>
            <person name="Shen B."/>
        </authorList>
    </citation>
    <scope>NUCLEOTIDE SEQUENCE [LARGE SCALE GENOMIC DNA]</scope>
    <source>
        <strain evidence="2 3">NPDC048320</strain>
    </source>
</reference>
<proteinExistence type="predicted"/>
<keyword evidence="1" id="KW-0812">Transmembrane</keyword>
<dbReference type="Proteomes" id="UP001604267">
    <property type="component" value="Unassembled WGS sequence"/>
</dbReference>
<dbReference type="EMBL" id="JBICYV010000008">
    <property type="protein sequence ID" value="MFG3012330.1"/>
    <property type="molecule type" value="Genomic_DNA"/>
</dbReference>
<feature type="transmembrane region" description="Helical" evidence="1">
    <location>
        <begin position="102"/>
        <end position="121"/>
    </location>
</feature>
<keyword evidence="1" id="KW-1133">Transmembrane helix</keyword>
<organism evidence="2 3">
    <name type="scientific">Streptomyces cinerochromogenes</name>
    <dbReference type="NCBI Taxonomy" id="66422"/>
    <lineage>
        <taxon>Bacteria</taxon>
        <taxon>Bacillati</taxon>
        <taxon>Actinomycetota</taxon>
        <taxon>Actinomycetes</taxon>
        <taxon>Kitasatosporales</taxon>
        <taxon>Streptomycetaceae</taxon>
        <taxon>Streptomyces</taxon>
    </lineage>
</organism>
<protein>
    <submittedName>
        <fullName evidence="2">YoaK family protein</fullName>
    </submittedName>
</protein>
<keyword evidence="3" id="KW-1185">Reference proteome</keyword>
<evidence type="ECO:0000313" key="3">
    <source>
        <dbReference type="Proteomes" id="UP001604267"/>
    </source>
</evidence>